<evidence type="ECO:0000313" key="10">
    <source>
        <dbReference type="EMBL" id="KAG2228295.1"/>
    </source>
</evidence>
<feature type="transmembrane region" description="Helical" evidence="8">
    <location>
        <begin position="111"/>
        <end position="130"/>
    </location>
</feature>
<dbReference type="EMBL" id="JAEPRB010000001">
    <property type="protein sequence ID" value="KAG2228295.1"/>
    <property type="molecule type" value="Genomic_DNA"/>
</dbReference>
<comment type="subcellular location">
    <subcellularLocation>
        <location evidence="1">Membrane</location>
        <topology evidence="1">Multi-pass membrane protein</topology>
    </subcellularLocation>
</comment>
<feature type="domain" description="Amino acid transporter transmembrane" evidence="9">
    <location>
        <begin position="30"/>
        <end position="417"/>
    </location>
</feature>
<feature type="transmembrane region" description="Helical" evidence="8">
    <location>
        <begin position="245"/>
        <end position="272"/>
    </location>
</feature>
<feature type="transmembrane region" description="Helical" evidence="8">
    <location>
        <begin position="179"/>
        <end position="199"/>
    </location>
</feature>
<dbReference type="InterPro" id="IPR013057">
    <property type="entry name" value="AA_transpt_TM"/>
</dbReference>
<dbReference type="GO" id="GO:0005774">
    <property type="term" value="C:vacuolar membrane"/>
    <property type="evidence" value="ECO:0007669"/>
    <property type="project" value="TreeGrafter"/>
</dbReference>
<keyword evidence="11" id="KW-1185">Reference proteome</keyword>
<proteinExistence type="inferred from homology"/>
<evidence type="ECO:0000256" key="7">
    <source>
        <dbReference type="ARBA" id="ARBA00023136"/>
    </source>
</evidence>
<keyword evidence="3" id="KW-0813">Transport</keyword>
<keyword evidence="4 8" id="KW-0812">Transmembrane</keyword>
<sequence>MADSSILTVSGFPEKDRADNDIDCDRSNAGSSFYAYWNIVCAICGIGMLGLPQALSRGGWGAVALIIATWWMATYCSIILIRCLYSPRHQESRLTSFTAVAEDAFGKIGGYLLFFFQLWIVLGAPILIFVLCGSSMNELCRGTSAEIGQVPWVIVFCALVSIPYIFFKSMKDMGWTSVFGTLAIIVITIICVVMAGIDSPRVANTVTHNNIVWGGFPVALSTIALSFGANVLYPNIEASMKRPRDWSYTVSGALATCTLLYIMVAVAGYYVYGDTVLNPMYYSIPDGVSKSLCIILMIINITVSAPIFLMSFTLECEEKMNVTVERWGRIGEFILRASFRISTILFCGVIACVVPYLDNLMALFGALGFCTTTFIFPIICYWRLTGFRNKPIYELVWNFFILFYGVVGLVFGSWFAVQDLIQAFQADTESAASTSMA</sequence>
<dbReference type="GO" id="GO:0015179">
    <property type="term" value="F:L-amino acid transmembrane transporter activity"/>
    <property type="evidence" value="ECO:0007669"/>
    <property type="project" value="TreeGrafter"/>
</dbReference>
<evidence type="ECO:0000256" key="4">
    <source>
        <dbReference type="ARBA" id="ARBA00022692"/>
    </source>
</evidence>
<gene>
    <name evidence="10" type="ORF">INT45_011087</name>
</gene>
<feature type="transmembrane region" description="Helical" evidence="8">
    <location>
        <begin position="35"/>
        <end position="55"/>
    </location>
</feature>
<keyword evidence="5" id="KW-0029">Amino-acid transport</keyword>
<evidence type="ECO:0000256" key="6">
    <source>
        <dbReference type="ARBA" id="ARBA00022989"/>
    </source>
</evidence>
<dbReference type="PANTHER" id="PTHR22950">
    <property type="entry name" value="AMINO ACID TRANSPORTER"/>
    <property type="match status" value="1"/>
</dbReference>
<evidence type="ECO:0000256" key="3">
    <source>
        <dbReference type="ARBA" id="ARBA00022448"/>
    </source>
</evidence>
<feature type="transmembrane region" description="Helical" evidence="8">
    <location>
        <begin position="396"/>
        <end position="417"/>
    </location>
</feature>
<feature type="transmembrane region" description="Helical" evidence="8">
    <location>
        <begin position="363"/>
        <end position="384"/>
    </location>
</feature>
<dbReference type="PANTHER" id="PTHR22950:SF692">
    <property type="entry name" value="TRANSMEMBRANE AMINO ACID TRANSPORTER FAMILY PROTEIN"/>
    <property type="match status" value="1"/>
</dbReference>
<comment type="caution">
    <text evidence="10">The sequence shown here is derived from an EMBL/GenBank/DDBJ whole genome shotgun (WGS) entry which is preliminary data.</text>
</comment>
<dbReference type="OrthoDB" id="40134at2759"/>
<feature type="transmembrane region" description="Helical" evidence="8">
    <location>
        <begin position="292"/>
        <end position="312"/>
    </location>
</feature>
<keyword evidence="7 8" id="KW-0472">Membrane</keyword>
<dbReference type="Proteomes" id="UP000646827">
    <property type="component" value="Unassembled WGS sequence"/>
</dbReference>
<evidence type="ECO:0000256" key="1">
    <source>
        <dbReference type="ARBA" id="ARBA00004141"/>
    </source>
</evidence>
<feature type="transmembrane region" description="Helical" evidence="8">
    <location>
        <begin position="61"/>
        <end position="85"/>
    </location>
</feature>
<dbReference type="Pfam" id="PF01490">
    <property type="entry name" value="Aa_trans"/>
    <property type="match status" value="1"/>
</dbReference>
<organism evidence="10 11">
    <name type="scientific">Circinella minor</name>
    <dbReference type="NCBI Taxonomy" id="1195481"/>
    <lineage>
        <taxon>Eukaryota</taxon>
        <taxon>Fungi</taxon>
        <taxon>Fungi incertae sedis</taxon>
        <taxon>Mucoromycota</taxon>
        <taxon>Mucoromycotina</taxon>
        <taxon>Mucoromycetes</taxon>
        <taxon>Mucorales</taxon>
        <taxon>Lichtheimiaceae</taxon>
        <taxon>Circinella</taxon>
    </lineage>
</organism>
<evidence type="ECO:0000256" key="2">
    <source>
        <dbReference type="ARBA" id="ARBA00008066"/>
    </source>
</evidence>
<feature type="transmembrane region" description="Helical" evidence="8">
    <location>
        <begin position="211"/>
        <end position="233"/>
    </location>
</feature>
<evidence type="ECO:0000259" key="9">
    <source>
        <dbReference type="Pfam" id="PF01490"/>
    </source>
</evidence>
<evidence type="ECO:0000313" key="11">
    <source>
        <dbReference type="Proteomes" id="UP000646827"/>
    </source>
</evidence>
<dbReference type="AlphaFoldDB" id="A0A8H7SES5"/>
<accession>A0A8H7SES5</accession>
<protein>
    <recommendedName>
        <fullName evidence="9">Amino acid transporter transmembrane domain-containing protein</fullName>
    </recommendedName>
</protein>
<reference evidence="10 11" key="1">
    <citation type="submission" date="2020-12" db="EMBL/GenBank/DDBJ databases">
        <title>Metabolic potential, ecology and presence of endohyphal bacteria is reflected in genomic diversity of Mucoromycotina.</title>
        <authorList>
            <person name="Muszewska A."/>
            <person name="Okrasinska A."/>
            <person name="Steczkiewicz K."/>
            <person name="Drgas O."/>
            <person name="Orlowska M."/>
            <person name="Perlinska-Lenart U."/>
            <person name="Aleksandrzak-Piekarczyk T."/>
            <person name="Szatraj K."/>
            <person name="Zielenkiewicz U."/>
            <person name="Pilsyk S."/>
            <person name="Malc E."/>
            <person name="Mieczkowski P."/>
            <person name="Kruszewska J.S."/>
            <person name="Biernat P."/>
            <person name="Pawlowska J."/>
        </authorList>
    </citation>
    <scope>NUCLEOTIDE SEQUENCE [LARGE SCALE GENOMIC DNA]</scope>
    <source>
        <strain evidence="10 11">CBS 142.35</strain>
    </source>
</reference>
<keyword evidence="6 8" id="KW-1133">Transmembrane helix</keyword>
<evidence type="ECO:0000256" key="8">
    <source>
        <dbReference type="SAM" id="Phobius"/>
    </source>
</evidence>
<name>A0A8H7SES5_9FUNG</name>
<feature type="transmembrane region" description="Helical" evidence="8">
    <location>
        <begin position="333"/>
        <end position="357"/>
    </location>
</feature>
<comment type="similarity">
    <text evidence="2">Belongs to the amino acid/polyamine transporter 2 family.</text>
</comment>
<feature type="transmembrane region" description="Helical" evidence="8">
    <location>
        <begin position="150"/>
        <end position="167"/>
    </location>
</feature>
<evidence type="ECO:0000256" key="5">
    <source>
        <dbReference type="ARBA" id="ARBA00022970"/>
    </source>
</evidence>